<evidence type="ECO:0000256" key="2">
    <source>
        <dbReference type="ARBA" id="ARBA00022723"/>
    </source>
</evidence>
<comment type="caution">
    <text evidence="6">The sequence shown here is derived from an EMBL/GenBank/DDBJ whole genome shotgun (WGS) entry which is preliminary data.</text>
</comment>
<protein>
    <recommendedName>
        <fullName evidence="5">CENP-V/GFA domain-containing protein</fullName>
    </recommendedName>
</protein>
<organism evidence="6 7">
    <name type="scientific">Permianibacter aggregans</name>
    <dbReference type="NCBI Taxonomy" id="1510150"/>
    <lineage>
        <taxon>Bacteria</taxon>
        <taxon>Pseudomonadati</taxon>
        <taxon>Pseudomonadota</taxon>
        <taxon>Gammaproteobacteria</taxon>
        <taxon>Pseudomonadales</taxon>
        <taxon>Pseudomonadaceae</taxon>
        <taxon>Permianibacter</taxon>
    </lineage>
</organism>
<evidence type="ECO:0000259" key="5">
    <source>
        <dbReference type="PROSITE" id="PS51891"/>
    </source>
</evidence>
<dbReference type="PROSITE" id="PS51891">
    <property type="entry name" value="CENP_V_GFA"/>
    <property type="match status" value="1"/>
</dbReference>
<evidence type="ECO:0000256" key="4">
    <source>
        <dbReference type="ARBA" id="ARBA00023239"/>
    </source>
</evidence>
<dbReference type="Gene3D" id="3.90.1590.10">
    <property type="entry name" value="glutathione-dependent formaldehyde- activating enzyme (gfa)"/>
    <property type="match status" value="1"/>
</dbReference>
<dbReference type="GO" id="GO:0016846">
    <property type="term" value="F:carbon-sulfur lyase activity"/>
    <property type="evidence" value="ECO:0007669"/>
    <property type="project" value="InterPro"/>
</dbReference>
<dbReference type="PANTHER" id="PTHR33337">
    <property type="entry name" value="GFA DOMAIN-CONTAINING PROTEIN"/>
    <property type="match status" value="1"/>
</dbReference>
<name>A0A4R6UZM4_9GAMM</name>
<sequence length="131" mass="14371">MKTRHAACSCGQLTATVNAEPVRISVCHCLACQRRTGSVFGMQARFPASAVEITGKSHQYQRTGDSGGTAEFHFCPHCAAIVYYRILAQPEVLAIPVGVFADPSFPPPTVAVYMERKHPWVQMPAQCELYD</sequence>
<evidence type="ECO:0000256" key="3">
    <source>
        <dbReference type="ARBA" id="ARBA00022833"/>
    </source>
</evidence>
<dbReference type="SUPFAM" id="SSF51316">
    <property type="entry name" value="Mss4-like"/>
    <property type="match status" value="1"/>
</dbReference>
<proteinExistence type="inferred from homology"/>
<gene>
    <name evidence="6" type="ORF">EV696_105148</name>
</gene>
<accession>A0A4R6UZM4</accession>
<dbReference type="InterPro" id="IPR011057">
    <property type="entry name" value="Mss4-like_sf"/>
</dbReference>
<evidence type="ECO:0000256" key="1">
    <source>
        <dbReference type="ARBA" id="ARBA00005495"/>
    </source>
</evidence>
<keyword evidence="3" id="KW-0862">Zinc</keyword>
<dbReference type="GO" id="GO:0046872">
    <property type="term" value="F:metal ion binding"/>
    <property type="evidence" value="ECO:0007669"/>
    <property type="project" value="UniProtKB-KW"/>
</dbReference>
<evidence type="ECO:0000313" key="7">
    <source>
        <dbReference type="Proteomes" id="UP000295375"/>
    </source>
</evidence>
<dbReference type="PANTHER" id="PTHR33337:SF40">
    <property type="entry name" value="CENP-V_GFA DOMAIN-CONTAINING PROTEIN-RELATED"/>
    <property type="match status" value="1"/>
</dbReference>
<keyword evidence="4" id="KW-0456">Lyase</keyword>
<comment type="similarity">
    <text evidence="1">Belongs to the Gfa family.</text>
</comment>
<keyword evidence="2" id="KW-0479">Metal-binding</keyword>
<dbReference type="Pfam" id="PF04828">
    <property type="entry name" value="GFA"/>
    <property type="match status" value="1"/>
</dbReference>
<dbReference type="Proteomes" id="UP000295375">
    <property type="component" value="Unassembled WGS sequence"/>
</dbReference>
<dbReference type="AlphaFoldDB" id="A0A4R6UZM4"/>
<dbReference type="RefSeq" id="WP_133589561.1">
    <property type="nucleotide sequence ID" value="NZ_CP037953.1"/>
</dbReference>
<dbReference type="OrthoDB" id="7765631at2"/>
<keyword evidence="7" id="KW-1185">Reference proteome</keyword>
<reference evidence="6 7" key="1">
    <citation type="submission" date="2019-03" db="EMBL/GenBank/DDBJ databases">
        <title>Genomic Encyclopedia of Type Strains, Phase IV (KMG-IV): sequencing the most valuable type-strain genomes for metagenomic binning, comparative biology and taxonomic classification.</title>
        <authorList>
            <person name="Goeker M."/>
        </authorList>
    </citation>
    <scope>NUCLEOTIDE SEQUENCE [LARGE SCALE GENOMIC DNA]</scope>
    <source>
        <strain evidence="6 7">DSM 103792</strain>
    </source>
</reference>
<dbReference type="EMBL" id="SNYM01000005">
    <property type="protein sequence ID" value="TDQ49174.1"/>
    <property type="molecule type" value="Genomic_DNA"/>
</dbReference>
<feature type="domain" description="CENP-V/GFA" evidence="5">
    <location>
        <begin position="4"/>
        <end position="131"/>
    </location>
</feature>
<evidence type="ECO:0000313" key="6">
    <source>
        <dbReference type="EMBL" id="TDQ49174.1"/>
    </source>
</evidence>
<dbReference type="InterPro" id="IPR006913">
    <property type="entry name" value="CENP-V/GFA"/>
</dbReference>